<reference evidence="1" key="2">
    <citation type="journal article" date="2015" name="Fish Shellfish Immunol.">
        <title>Early steps in the European eel (Anguilla anguilla)-Vibrio vulnificus interaction in the gills: Role of the RtxA13 toxin.</title>
        <authorList>
            <person name="Callol A."/>
            <person name="Pajuelo D."/>
            <person name="Ebbesson L."/>
            <person name="Teles M."/>
            <person name="MacKenzie S."/>
            <person name="Amaro C."/>
        </authorList>
    </citation>
    <scope>NUCLEOTIDE SEQUENCE</scope>
</reference>
<proteinExistence type="predicted"/>
<organism evidence="1">
    <name type="scientific">Anguilla anguilla</name>
    <name type="common">European freshwater eel</name>
    <name type="synonym">Muraena anguilla</name>
    <dbReference type="NCBI Taxonomy" id="7936"/>
    <lineage>
        <taxon>Eukaryota</taxon>
        <taxon>Metazoa</taxon>
        <taxon>Chordata</taxon>
        <taxon>Craniata</taxon>
        <taxon>Vertebrata</taxon>
        <taxon>Euteleostomi</taxon>
        <taxon>Actinopterygii</taxon>
        <taxon>Neopterygii</taxon>
        <taxon>Teleostei</taxon>
        <taxon>Anguilliformes</taxon>
        <taxon>Anguillidae</taxon>
        <taxon>Anguilla</taxon>
    </lineage>
</organism>
<reference evidence="1" key="1">
    <citation type="submission" date="2014-11" db="EMBL/GenBank/DDBJ databases">
        <authorList>
            <person name="Amaro Gonzalez C."/>
        </authorList>
    </citation>
    <scope>NUCLEOTIDE SEQUENCE</scope>
</reference>
<accession>A0A0E9R9H0</accession>
<dbReference type="AlphaFoldDB" id="A0A0E9R9H0"/>
<evidence type="ECO:0000313" key="1">
    <source>
        <dbReference type="EMBL" id="JAH25781.1"/>
    </source>
</evidence>
<protein>
    <submittedName>
        <fullName evidence="1">Uncharacterized protein</fullName>
    </submittedName>
</protein>
<dbReference type="EMBL" id="GBXM01082796">
    <property type="protein sequence ID" value="JAH25781.1"/>
    <property type="molecule type" value="Transcribed_RNA"/>
</dbReference>
<sequence>MKYSGLHHSAIRIPIMNPISESLSFPLAILIQNRLGLLSIFIHVTECDMMSVA</sequence>
<name>A0A0E9R9H0_ANGAN</name>